<dbReference type="Gene3D" id="3.30.40.10">
    <property type="entry name" value="Zinc/RING finger domain, C3HC4 (zinc finger)"/>
    <property type="match status" value="1"/>
</dbReference>
<feature type="transmembrane region" description="Helical" evidence="5">
    <location>
        <begin position="140"/>
        <end position="162"/>
    </location>
</feature>
<dbReference type="AlphaFoldDB" id="A0A815D4G9"/>
<evidence type="ECO:0000313" key="8">
    <source>
        <dbReference type="Proteomes" id="UP000663889"/>
    </source>
</evidence>
<keyword evidence="3" id="KW-0862">Zinc</keyword>
<evidence type="ECO:0000256" key="4">
    <source>
        <dbReference type="PROSITE-ProRule" id="PRU00175"/>
    </source>
</evidence>
<dbReference type="InterPro" id="IPR017907">
    <property type="entry name" value="Znf_RING_CS"/>
</dbReference>
<feature type="domain" description="RING-type" evidence="6">
    <location>
        <begin position="5"/>
        <end position="44"/>
    </location>
</feature>
<dbReference type="InterPro" id="IPR051438">
    <property type="entry name" value="RNF_E3_ubiq-protein_ligase"/>
</dbReference>
<accession>A0A815D4G9</accession>
<protein>
    <recommendedName>
        <fullName evidence="6">RING-type domain-containing protein</fullName>
    </recommendedName>
</protein>
<feature type="transmembrane region" description="Helical" evidence="5">
    <location>
        <begin position="168"/>
        <end position="187"/>
    </location>
</feature>
<dbReference type="SUPFAM" id="SSF57850">
    <property type="entry name" value="RING/U-box"/>
    <property type="match status" value="1"/>
</dbReference>
<dbReference type="GO" id="GO:0006511">
    <property type="term" value="P:ubiquitin-dependent protein catabolic process"/>
    <property type="evidence" value="ECO:0007669"/>
    <property type="project" value="TreeGrafter"/>
</dbReference>
<keyword evidence="1" id="KW-0479">Metal-binding</keyword>
<evidence type="ECO:0000256" key="2">
    <source>
        <dbReference type="ARBA" id="ARBA00022771"/>
    </source>
</evidence>
<comment type="caution">
    <text evidence="7">The sequence shown here is derived from an EMBL/GenBank/DDBJ whole genome shotgun (WGS) entry which is preliminary data.</text>
</comment>
<dbReference type="Proteomes" id="UP000663889">
    <property type="component" value="Unassembled WGS sequence"/>
</dbReference>
<dbReference type="EMBL" id="CAJNOU010002129">
    <property type="protein sequence ID" value="CAF1292791.1"/>
    <property type="molecule type" value="Genomic_DNA"/>
</dbReference>
<dbReference type="PROSITE" id="PS50089">
    <property type="entry name" value="ZF_RING_2"/>
    <property type="match status" value="1"/>
</dbReference>
<dbReference type="GO" id="GO:0008270">
    <property type="term" value="F:zinc ion binding"/>
    <property type="evidence" value="ECO:0007669"/>
    <property type="project" value="UniProtKB-KW"/>
</dbReference>
<dbReference type="GO" id="GO:0000209">
    <property type="term" value="P:protein polyubiquitination"/>
    <property type="evidence" value="ECO:0007669"/>
    <property type="project" value="TreeGrafter"/>
</dbReference>
<dbReference type="PROSITE" id="PS00518">
    <property type="entry name" value="ZF_RING_1"/>
    <property type="match status" value="1"/>
</dbReference>
<keyword evidence="5" id="KW-0812">Transmembrane</keyword>
<dbReference type="InterPro" id="IPR013083">
    <property type="entry name" value="Znf_RING/FYVE/PHD"/>
</dbReference>
<gene>
    <name evidence="7" type="ORF">SEV965_LOCUS25862</name>
</gene>
<dbReference type="PANTHER" id="PTHR46016">
    <property type="entry name" value="ZINC FINGER, RING/FYVE/PHD-TYPE"/>
    <property type="match status" value="1"/>
</dbReference>
<proteinExistence type="predicted"/>
<evidence type="ECO:0000256" key="3">
    <source>
        <dbReference type="ARBA" id="ARBA00022833"/>
    </source>
</evidence>
<evidence type="ECO:0000259" key="6">
    <source>
        <dbReference type="PROSITE" id="PS50089"/>
    </source>
</evidence>
<dbReference type="Pfam" id="PF13639">
    <property type="entry name" value="zf-RING_2"/>
    <property type="match status" value="1"/>
</dbReference>
<name>A0A815D4G9_9BILA</name>
<keyword evidence="5" id="KW-1133">Transmembrane helix</keyword>
<keyword evidence="5" id="KW-0472">Membrane</keyword>
<evidence type="ECO:0000256" key="5">
    <source>
        <dbReference type="SAM" id="Phobius"/>
    </source>
</evidence>
<dbReference type="InterPro" id="IPR001841">
    <property type="entry name" value="Znf_RING"/>
</dbReference>
<sequence>MDLKCPICLDPFQLPLCDIYCRHIFCFPCIKTWLRQKQSCPVCRRYFTKFVRITDEKLLKELDCLFVKCMYCNETNIRRGNFNDHIRYQCSKQIIIDHVKNKESLRQHFHLEYLLKRINESIASSRRQRQNYEPSHFTSLPLWAVLISSVHLFIYLSVFIPITTLLNITDFIIYLLRYTIIWLIRIIELRI</sequence>
<dbReference type="PANTHER" id="PTHR46016:SF1">
    <property type="entry name" value="RING-TYPE DOMAIN-CONTAINING PROTEIN"/>
    <property type="match status" value="1"/>
</dbReference>
<organism evidence="7 8">
    <name type="scientific">Rotaria sordida</name>
    <dbReference type="NCBI Taxonomy" id="392033"/>
    <lineage>
        <taxon>Eukaryota</taxon>
        <taxon>Metazoa</taxon>
        <taxon>Spiralia</taxon>
        <taxon>Gnathifera</taxon>
        <taxon>Rotifera</taxon>
        <taxon>Eurotatoria</taxon>
        <taxon>Bdelloidea</taxon>
        <taxon>Philodinida</taxon>
        <taxon>Philodinidae</taxon>
        <taxon>Rotaria</taxon>
    </lineage>
</organism>
<keyword evidence="2 4" id="KW-0863">Zinc-finger</keyword>
<evidence type="ECO:0000256" key="1">
    <source>
        <dbReference type="ARBA" id="ARBA00022723"/>
    </source>
</evidence>
<evidence type="ECO:0000313" key="7">
    <source>
        <dbReference type="EMBL" id="CAF1292791.1"/>
    </source>
</evidence>
<dbReference type="GO" id="GO:0061630">
    <property type="term" value="F:ubiquitin protein ligase activity"/>
    <property type="evidence" value="ECO:0007669"/>
    <property type="project" value="TreeGrafter"/>
</dbReference>
<dbReference type="SMART" id="SM00184">
    <property type="entry name" value="RING"/>
    <property type="match status" value="1"/>
</dbReference>
<reference evidence="7" key="1">
    <citation type="submission" date="2021-02" db="EMBL/GenBank/DDBJ databases">
        <authorList>
            <person name="Nowell W R."/>
        </authorList>
    </citation>
    <scope>NUCLEOTIDE SEQUENCE</scope>
</reference>